<gene>
    <name evidence="1" type="ORF">SAMN06295885_2556</name>
</gene>
<dbReference type="AlphaFoldDB" id="A0A1X7P425"/>
<proteinExistence type="predicted"/>
<evidence type="ECO:0000313" key="2">
    <source>
        <dbReference type="Proteomes" id="UP000193711"/>
    </source>
</evidence>
<dbReference type="EMBL" id="FXBM01000002">
    <property type="protein sequence ID" value="SMH45518.1"/>
    <property type="molecule type" value="Genomic_DNA"/>
</dbReference>
<evidence type="ECO:0000313" key="1">
    <source>
        <dbReference type="EMBL" id="SMH45518.1"/>
    </source>
</evidence>
<accession>A0A1X7P425</accession>
<name>A0A1X7P425_9MICO</name>
<organism evidence="1 2">
    <name type="scientific">Rathayibacter oskolensis</name>
    <dbReference type="NCBI Taxonomy" id="1891671"/>
    <lineage>
        <taxon>Bacteria</taxon>
        <taxon>Bacillati</taxon>
        <taxon>Actinomycetota</taxon>
        <taxon>Actinomycetes</taxon>
        <taxon>Micrococcales</taxon>
        <taxon>Microbacteriaceae</taxon>
        <taxon>Rathayibacter</taxon>
    </lineage>
</organism>
<reference evidence="2" key="1">
    <citation type="submission" date="2017-04" db="EMBL/GenBank/DDBJ databases">
        <authorList>
            <person name="Varghese N."/>
            <person name="Submissions S."/>
        </authorList>
    </citation>
    <scope>NUCLEOTIDE SEQUENCE [LARGE SCALE GENOMIC DNA]</scope>
    <source>
        <strain evidence="2">VKM Ac-2121</strain>
    </source>
</reference>
<dbReference type="Proteomes" id="UP000193711">
    <property type="component" value="Unassembled WGS sequence"/>
</dbReference>
<protein>
    <submittedName>
        <fullName evidence="1">Uncharacterized protein</fullName>
    </submittedName>
</protein>
<sequence>MVLWSDTGEPGDPSAVTVHVSVCRPGPAGEERLRVEADGLGALDLDLSSAARLVRGVESTLRLLDPTA</sequence>
<keyword evidence="2" id="KW-1185">Reference proteome</keyword>